<evidence type="ECO:0000256" key="1">
    <source>
        <dbReference type="ARBA" id="ARBA00001933"/>
    </source>
</evidence>
<sequence length="384" mass="41804">MKFGSKVVHGYKQTRNIQSKATPIYQTSVFSFSSLEELESYYTGESPYLYSRVGNPNTDELGQTVAGLEGAPSGVAASSGLGAILAGILGIAQAGDHLIAAKDLYGGTYHLLATELSAFGISVSFVDFANKQEIVKAIRKETKLLFSETVTNPFLRIENIAHLSTLAKQHELSLMIDNTFSTPYFVQPYKLGADVVVHSATKYIGGHSDVTAGVIIGGEQLMGKVREKVVNLGLNLSPFEAWLASRGVKTLALRMNQQARNAERLAQSLRQHNKIKKVYYPDGLSHKGNGAIVTIELVEGVDMSVFFTSLSWIKIVPSLAGVETTVSYPLGTSHRALPKEAQEELGINERVVRISVGIEEEEDIVKQFQDALSHIKMQKGSSKQ</sequence>
<dbReference type="RefSeq" id="WP_336587068.1">
    <property type="nucleotide sequence ID" value="NZ_JBBAXC010000008.1"/>
</dbReference>
<evidence type="ECO:0000313" key="6">
    <source>
        <dbReference type="Proteomes" id="UP001312865"/>
    </source>
</evidence>
<protein>
    <submittedName>
        <fullName evidence="5">Aminotransferase class I/II-fold pyridoxal phosphate-dependent enzyme</fullName>
    </submittedName>
</protein>
<comment type="caution">
    <text evidence="5">The sequence shown here is derived from an EMBL/GenBank/DDBJ whole genome shotgun (WGS) entry which is preliminary data.</text>
</comment>
<comment type="similarity">
    <text evidence="2 4">Belongs to the trans-sulfuration enzymes family.</text>
</comment>
<dbReference type="PANTHER" id="PTHR11808">
    <property type="entry name" value="TRANS-SULFURATION ENZYME FAMILY MEMBER"/>
    <property type="match status" value="1"/>
</dbReference>
<dbReference type="SUPFAM" id="SSF53383">
    <property type="entry name" value="PLP-dependent transferases"/>
    <property type="match status" value="1"/>
</dbReference>
<dbReference type="GO" id="GO:0008483">
    <property type="term" value="F:transaminase activity"/>
    <property type="evidence" value="ECO:0007669"/>
    <property type="project" value="UniProtKB-KW"/>
</dbReference>
<dbReference type="Gene3D" id="3.90.1150.10">
    <property type="entry name" value="Aspartate Aminotransferase, domain 1"/>
    <property type="match status" value="1"/>
</dbReference>
<dbReference type="CDD" id="cd00614">
    <property type="entry name" value="CGS_like"/>
    <property type="match status" value="1"/>
</dbReference>
<dbReference type="PROSITE" id="PS00868">
    <property type="entry name" value="CYS_MET_METAB_PP"/>
    <property type="match status" value="1"/>
</dbReference>
<reference evidence="5 6" key="1">
    <citation type="journal article" date="2018" name="J. Microbiol.">
        <title>Bacillus spongiae sp. nov., isolated from sponge of Jeju Island.</title>
        <authorList>
            <person name="Lee G.E."/>
            <person name="Im W.T."/>
            <person name="Park J.S."/>
        </authorList>
    </citation>
    <scope>NUCLEOTIDE SEQUENCE [LARGE SCALE GENOMIC DNA]</scope>
    <source>
        <strain evidence="5 6">135PIL107-10</strain>
    </source>
</reference>
<organism evidence="5 6">
    <name type="scientific">Bacillus spongiae</name>
    <dbReference type="NCBI Taxonomy" id="2683610"/>
    <lineage>
        <taxon>Bacteria</taxon>
        <taxon>Bacillati</taxon>
        <taxon>Bacillota</taxon>
        <taxon>Bacilli</taxon>
        <taxon>Bacillales</taxon>
        <taxon>Bacillaceae</taxon>
        <taxon>Bacillus</taxon>
    </lineage>
</organism>
<dbReference type="Pfam" id="PF01053">
    <property type="entry name" value="Cys_Met_Meta_PP"/>
    <property type="match status" value="1"/>
</dbReference>
<keyword evidence="3 4" id="KW-0663">Pyridoxal phosphate</keyword>
<dbReference type="Proteomes" id="UP001312865">
    <property type="component" value="Unassembled WGS sequence"/>
</dbReference>
<dbReference type="InterPro" id="IPR000277">
    <property type="entry name" value="Cys/Met-Metab_PyrdxlP-dep_enz"/>
</dbReference>
<dbReference type="PIRSF" id="PIRSF001434">
    <property type="entry name" value="CGS"/>
    <property type="match status" value="1"/>
</dbReference>
<accession>A0ABU8HEM7</accession>
<evidence type="ECO:0000256" key="3">
    <source>
        <dbReference type="ARBA" id="ARBA00022898"/>
    </source>
</evidence>
<dbReference type="Gene3D" id="3.40.640.10">
    <property type="entry name" value="Type I PLP-dependent aspartate aminotransferase-like (Major domain)"/>
    <property type="match status" value="1"/>
</dbReference>
<evidence type="ECO:0000256" key="4">
    <source>
        <dbReference type="RuleBase" id="RU362118"/>
    </source>
</evidence>
<dbReference type="EMBL" id="JBBAXC010000008">
    <property type="protein sequence ID" value="MEI5907631.1"/>
    <property type="molecule type" value="Genomic_DNA"/>
</dbReference>
<keyword evidence="5" id="KW-0032">Aminotransferase</keyword>
<dbReference type="PANTHER" id="PTHR11808:SF89">
    <property type="entry name" value="METHIONINE GAMMA-LYASE"/>
    <property type="match status" value="1"/>
</dbReference>
<comment type="cofactor">
    <cofactor evidence="1 4">
        <name>pyridoxal 5'-phosphate</name>
        <dbReference type="ChEBI" id="CHEBI:597326"/>
    </cofactor>
</comment>
<keyword evidence="6" id="KW-1185">Reference proteome</keyword>
<name>A0ABU8HEM7_9BACI</name>
<dbReference type="InterPro" id="IPR054542">
    <property type="entry name" value="Cys_met_metab_PP"/>
</dbReference>
<dbReference type="InterPro" id="IPR015424">
    <property type="entry name" value="PyrdxlP-dep_Trfase"/>
</dbReference>
<keyword evidence="5" id="KW-0808">Transferase</keyword>
<dbReference type="InterPro" id="IPR015421">
    <property type="entry name" value="PyrdxlP-dep_Trfase_major"/>
</dbReference>
<evidence type="ECO:0000313" key="5">
    <source>
        <dbReference type="EMBL" id="MEI5907631.1"/>
    </source>
</evidence>
<gene>
    <name evidence="5" type="ORF">WAK64_11245</name>
</gene>
<proteinExistence type="inferred from homology"/>
<evidence type="ECO:0000256" key="2">
    <source>
        <dbReference type="ARBA" id="ARBA00009077"/>
    </source>
</evidence>
<dbReference type="InterPro" id="IPR015422">
    <property type="entry name" value="PyrdxlP-dep_Trfase_small"/>
</dbReference>